<dbReference type="SUPFAM" id="SSF53756">
    <property type="entry name" value="UDP-Glycosyltransferase/glycogen phosphorylase"/>
    <property type="match status" value="1"/>
</dbReference>
<dbReference type="Proteomes" id="UP000002964">
    <property type="component" value="Unassembled WGS sequence"/>
</dbReference>
<organism evidence="3 4">
    <name type="scientific">Thiorhodovibrio frisius</name>
    <dbReference type="NCBI Taxonomy" id="631362"/>
    <lineage>
        <taxon>Bacteria</taxon>
        <taxon>Pseudomonadati</taxon>
        <taxon>Pseudomonadota</taxon>
        <taxon>Gammaproteobacteria</taxon>
        <taxon>Chromatiales</taxon>
        <taxon>Chromatiaceae</taxon>
        <taxon>Thiorhodovibrio</taxon>
    </lineage>
</organism>
<accession>H8Z1T0</accession>
<dbReference type="GO" id="GO:1901135">
    <property type="term" value="P:carbohydrate derivative metabolic process"/>
    <property type="evidence" value="ECO:0007669"/>
    <property type="project" value="UniProtKB-ARBA"/>
</dbReference>
<dbReference type="Pfam" id="PF00534">
    <property type="entry name" value="Glycos_transf_1"/>
    <property type="match status" value="1"/>
</dbReference>
<protein>
    <submittedName>
        <fullName evidence="3">Glycosyltransferase</fullName>
    </submittedName>
</protein>
<dbReference type="AlphaFoldDB" id="H8Z1T0"/>
<dbReference type="InterPro" id="IPR001296">
    <property type="entry name" value="Glyco_trans_1"/>
</dbReference>
<proteinExistence type="predicted"/>
<feature type="domain" description="Glycosyl transferase family 1" evidence="1">
    <location>
        <begin position="188"/>
        <end position="349"/>
    </location>
</feature>
<dbReference type="RefSeq" id="WP_009149472.1">
    <property type="nucleotide sequence ID" value="NZ_CP121471.1"/>
</dbReference>
<name>H8Z1T0_9GAMM</name>
<dbReference type="OrthoDB" id="6194329at2"/>
<reference evidence="3 4" key="2">
    <citation type="submission" date="2011-11" db="EMBL/GenBank/DDBJ databases">
        <authorList>
            <consortium name="US DOE Joint Genome Institute"/>
            <person name="Lucas S."/>
            <person name="Han J."/>
            <person name="Lapidus A."/>
            <person name="Cheng J.-F."/>
            <person name="Goodwin L."/>
            <person name="Pitluck S."/>
            <person name="Peters L."/>
            <person name="Ovchinnikova G."/>
            <person name="Zhang X."/>
            <person name="Detter J.C."/>
            <person name="Han C."/>
            <person name="Tapia R."/>
            <person name="Land M."/>
            <person name="Hauser L."/>
            <person name="Kyrpides N."/>
            <person name="Ivanova N."/>
            <person name="Pagani I."/>
            <person name="Vogl K."/>
            <person name="Liu Z."/>
            <person name="Overmann J."/>
            <person name="Frigaard N.-U."/>
            <person name="Bryant D."/>
            <person name="Woyke T."/>
        </authorList>
    </citation>
    <scope>NUCLEOTIDE SEQUENCE [LARGE SCALE GENOMIC DNA]</scope>
    <source>
        <strain evidence="3 4">970</strain>
    </source>
</reference>
<gene>
    <name evidence="3" type="ORF">Thi970DRAFT_02829</name>
</gene>
<dbReference type="PANTHER" id="PTHR12526">
    <property type="entry name" value="GLYCOSYLTRANSFERASE"/>
    <property type="match status" value="1"/>
</dbReference>
<dbReference type="STRING" id="631362.Thi970DRAFT_02829"/>
<keyword evidence="3" id="KW-0808">Transferase</keyword>
<dbReference type="HOGENOM" id="CLU_009583_2_1_6"/>
<evidence type="ECO:0000313" key="4">
    <source>
        <dbReference type="Proteomes" id="UP000002964"/>
    </source>
</evidence>
<sequence length="386" mass="42371">MRVLNVYRTYFPDPPGGMQEAIRQICLSTSRLGVQNSVFTLSPNPAPGRIDRPEAQVVRQRSWAAPASCDLGGLQAVKTFRALVAEADVVHYFFPWPFADILRELAPRRPSVLTYISDVVRQKWLGRLYEPLMLRTLRGMDAVVCNSPAYARTSPVLQDPAIAERLRMIPLGIEESCYPTQSDAGLFARLAIEPSEPFVLFLGVLRYYKGLQFLLEACRNLPGKLVIAGFGPEAARVRGQARRMRLDQVKFAGHVTDSEKVALLKACRGLVLPSHLRSEAYGMVLVEASMHGKPMVSCEIGTGTSFVNQHGKTGFVVPPESPEALAGAMRRLLTDSALAARLGRNARQRYDALFSGDTLGRAYATLYSEIAKGALTPGAPAQDTPR</sequence>
<reference evidence="4" key="1">
    <citation type="submission" date="2011-06" db="EMBL/GenBank/DDBJ databases">
        <authorList>
            <consortium name="US DOE Joint Genome Institute (JGI-PGF)"/>
            <person name="Lucas S."/>
            <person name="Han J."/>
            <person name="Lapidus A."/>
            <person name="Cheng J.-F."/>
            <person name="Goodwin L."/>
            <person name="Pitluck S."/>
            <person name="Peters L."/>
            <person name="Land M.L."/>
            <person name="Hauser L."/>
            <person name="Vogl K."/>
            <person name="Liu Z."/>
            <person name="Overmann J."/>
            <person name="Frigaard N.-U."/>
            <person name="Bryant D.A."/>
            <person name="Woyke T.J."/>
        </authorList>
    </citation>
    <scope>NUCLEOTIDE SEQUENCE [LARGE SCALE GENOMIC DNA]</scope>
    <source>
        <strain evidence="4">970</strain>
    </source>
</reference>
<dbReference type="PANTHER" id="PTHR12526:SF627">
    <property type="entry name" value="D-RHAMNOSYLTRANSFERASE WBPZ"/>
    <property type="match status" value="1"/>
</dbReference>
<keyword evidence="4" id="KW-1185">Reference proteome</keyword>
<dbReference type="EMBL" id="JH603169">
    <property type="protein sequence ID" value="EIC22558.1"/>
    <property type="molecule type" value="Genomic_DNA"/>
</dbReference>
<dbReference type="Gene3D" id="3.40.50.2000">
    <property type="entry name" value="Glycogen Phosphorylase B"/>
    <property type="match status" value="2"/>
</dbReference>
<dbReference type="GO" id="GO:0016757">
    <property type="term" value="F:glycosyltransferase activity"/>
    <property type="evidence" value="ECO:0007669"/>
    <property type="project" value="InterPro"/>
</dbReference>
<feature type="domain" description="Glycosyltransferase subfamily 4-like N-terminal" evidence="2">
    <location>
        <begin position="16"/>
        <end position="172"/>
    </location>
</feature>
<dbReference type="eggNOG" id="COG0438">
    <property type="taxonomic scope" value="Bacteria"/>
</dbReference>
<dbReference type="Pfam" id="PF13579">
    <property type="entry name" value="Glyco_trans_4_4"/>
    <property type="match status" value="1"/>
</dbReference>
<dbReference type="InterPro" id="IPR028098">
    <property type="entry name" value="Glyco_trans_4-like_N"/>
</dbReference>
<evidence type="ECO:0000259" key="1">
    <source>
        <dbReference type="Pfam" id="PF00534"/>
    </source>
</evidence>
<evidence type="ECO:0000259" key="2">
    <source>
        <dbReference type="Pfam" id="PF13579"/>
    </source>
</evidence>
<evidence type="ECO:0000313" key="3">
    <source>
        <dbReference type="EMBL" id="EIC22558.1"/>
    </source>
</evidence>